<feature type="repeat" description="PPR" evidence="2">
    <location>
        <begin position="207"/>
        <end position="237"/>
    </location>
</feature>
<feature type="repeat" description="PPR" evidence="2">
    <location>
        <begin position="238"/>
        <end position="272"/>
    </location>
</feature>
<comment type="caution">
    <text evidence="4">The sequence shown here is derived from an EMBL/GenBank/DDBJ whole genome shotgun (WGS) entry which is preliminary data.</text>
</comment>
<dbReference type="FunFam" id="1.25.40.10:FF:000470">
    <property type="entry name" value="Pentatricopeptide repeat-containing protein At5g66520"/>
    <property type="match status" value="1"/>
</dbReference>
<dbReference type="PANTHER" id="PTHR47926:SF463">
    <property type="entry name" value="PENTATRICOPEPTIDE REPEAT-CONTAINING PROTEIN"/>
    <property type="match status" value="1"/>
</dbReference>
<evidence type="ECO:0000256" key="2">
    <source>
        <dbReference type="PROSITE-ProRule" id="PRU00708"/>
    </source>
</evidence>
<evidence type="ECO:0000313" key="4">
    <source>
        <dbReference type="EMBL" id="KAJ4981561.1"/>
    </source>
</evidence>
<dbReference type="GO" id="GO:0009451">
    <property type="term" value="P:RNA modification"/>
    <property type="evidence" value="ECO:0007669"/>
    <property type="project" value="InterPro"/>
</dbReference>
<dbReference type="InterPro" id="IPR046848">
    <property type="entry name" value="E_motif"/>
</dbReference>
<dbReference type="EMBL" id="JAMYWD010000001">
    <property type="protein sequence ID" value="KAJ4981561.1"/>
    <property type="molecule type" value="Genomic_DNA"/>
</dbReference>
<dbReference type="FunFam" id="1.25.40.10:FF:001050">
    <property type="entry name" value="Pentatricopeptide repeat-containing protein At2g33760"/>
    <property type="match status" value="1"/>
</dbReference>
<name>A0A9Q0L4A9_9MAGN</name>
<dbReference type="Pfam" id="PF13041">
    <property type="entry name" value="PPR_2"/>
    <property type="match status" value="1"/>
</dbReference>
<dbReference type="GO" id="GO:0008270">
    <property type="term" value="F:zinc ion binding"/>
    <property type="evidence" value="ECO:0007669"/>
    <property type="project" value="InterPro"/>
</dbReference>
<protein>
    <recommendedName>
        <fullName evidence="3">DYW domain-containing protein</fullName>
    </recommendedName>
</protein>
<evidence type="ECO:0000259" key="3">
    <source>
        <dbReference type="Pfam" id="PF14432"/>
    </source>
</evidence>
<dbReference type="FunFam" id="1.25.40.10:FF:000231">
    <property type="entry name" value="Pentatricopeptide repeat-containing protein chloroplastic"/>
    <property type="match status" value="1"/>
</dbReference>
<dbReference type="InterPro" id="IPR002885">
    <property type="entry name" value="PPR_rpt"/>
</dbReference>
<dbReference type="InterPro" id="IPR046849">
    <property type="entry name" value="E2_motif"/>
</dbReference>
<dbReference type="Pfam" id="PF12854">
    <property type="entry name" value="PPR_1"/>
    <property type="match status" value="1"/>
</dbReference>
<dbReference type="Proteomes" id="UP001141806">
    <property type="component" value="Unassembled WGS sequence"/>
</dbReference>
<dbReference type="PANTHER" id="PTHR47926">
    <property type="entry name" value="PENTATRICOPEPTIDE REPEAT-CONTAINING PROTEIN"/>
    <property type="match status" value="1"/>
</dbReference>
<evidence type="ECO:0000256" key="1">
    <source>
        <dbReference type="ARBA" id="ARBA00022737"/>
    </source>
</evidence>
<keyword evidence="5" id="KW-1185">Reference proteome</keyword>
<dbReference type="OrthoDB" id="185373at2759"/>
<proteinExistence type="predicted"/>
<dbReference type="InterPro" id="IPR032867">
    <property type="entry name" value="DYW_dom"/>
</dbReference>
<dbReference type="InterPro" id="IPR011990">
    <property type="entry name" value="TPR-like_helical_dom_sf"/>
</dbReference>
<dbReference type="InterPro" id="IPR046960">
    <property type="entry name" value="PPR_At4g14850-like_plant"/>
</dbReference>
<dbReference type="NCBIfam" id="TIGR00756">
    <property type="entry name" value="PPR"/>
    <property type="match status" value="4"/>
</dbReference>
<feature type="repeat" description="PPR" evidence="2">
    <location>
        <begin position="339"/>
        <end position="373"/>
    </location>
</feature>
<dbReference type="Pfam" id="PF14432">
    <property type="entry name" value="DYW_deaminase"/>
    <property type="match status" value="1"/>
</dbReference>
<dbReference type="PROSITE" id="PS51375">
    <property type="entry name" value="PPR"/>
    <property type="match status" value="4"/>
</dbReference>
<dbReference type="AlphaFoldDB" id="A0A9Q0L4A9"/>
<dbReference type="Pfam" id="PF01535">
    <property type="entry name" value="PPR"/>
    <property type="match status" value="2"/>
</dbReference>
<feature type="domain" description="DYW" evidence="3">
    <location>
        <begin position="554"/>
        <end position="646"/>
    </location>
</feature>
<reference evidence="4" key="1">
    <citation type="journal article" date="2023" name="Plant J.">
        <title>The genome of the king protea, Protea cynaroides.</title>
        <authorList>
            <person name="Chang J."/>
            <person name="Duong T.A."/>
            <person name="Schoeman C."/>
            <person name="Ma X."/>
            <person name="Roodt D."/>
            <person name="Barker N."/>
            <person name="Li Z."/>
            <person name="Van de Peer Y."/>
            <person name="Mizrachi E."/>
        </authorList>
    </citation>
    <scope>NUCLEOTIDE SEQUENCE</scope>
    <source>
        <tissue evidence="4">Young leaves</tissue>
    </source>
</reference>
<dbReference type="Pfam" id="PF20430">
    <property type="entry name" value="Eplus_motif"/>
    <property type="match status" value="1"/>
</dbReference>
<organism evidence="4 5">
    <name type="scientific">Protea cynaroides</name>
    <dbReference type="NCBI Taxonomy" id="273540"/>
    <lineage>
        <taxon>Eukaryota</taxon>
        <taxon>Viridiplantae</taxon>
        <taxon>Streptophyta</taxon>
        <taxon>Embryophyta</taxon>
        <taxon>Tracheophyta</taxon>
        <taxon>Spermatophyta</taxon>
        <taxon>Magnoliopsida</taxon>
        <taxon>Proteales</taxon>
        <taxon>Proteaceae</taxon>
        <taxon>Protea</taxon>
    </lineage>
</organism>
<evidence type="ECO:0000313" key="5">
    <source>
        <dbReference type="Proteomes" id="UP001141806"/>
    </source>
</evidence>
<gene>
    <name evidence="4" type="ORF">NE237_032398</name>
</gene>
<feature type="repeat" description="PPR" evidence="2">
    <location>
        <begin position="308"/>
        <end position="338"/>
    </location>
</feature>
<sequence length="646" mass="72464">MPMTFSQTVVVPVQVQQLCRSNCNQPTQNPPWIPTPQLLSKYPTLHHLSSCRNMKQLTQIHAQTITAGVFHDNFVASRILSFAALSPHGCINYARLLFSRIRKPDIFIANTLIRAYAFSMNPGDAILFYAHILEHSLVRPDIHTFPLLLKACSEMGSLSLGQAIHSHISKLGLSSQVSILNFLVQMYSSCNSLESAKLVFDRIAECDDASWNIMMSGYTKCGRLEKARQMFDGMPDRNVVSWSVMINGYVQHSRFKEGLELFREMLAEKVEPSESVLVNVLSACSYLGAMEQGKWIERFLRKKDSGFTVRLGTALIDMYSKCGCTEKALEIFHEMKEKNVLAWSAMINGLALNGRGKDALHLFSQMEMSGVKPNEITFIGVLNACSHSGFVREGSSYFNSMTKLYGLEPNTHHYCCLVDLYGRAGLLDEAKNVMKSMPMKPNSAILGALLNACRIHGNTQLGEQVGKQLVELEPNHSGRYVLLSNIYALSGRWDCVAELRRVMKERGVNKIPGCSFIDVGGAIHEFVAGDNTHPESEKIYGKLKEISRELKLAGYKPNMNDALLGMDEEEKETALSHHSEKLAIAFGFINSKAGATIRITKNLRVCADCHSVSKLISKIYNREIVVRDRCRFHHFRDGYCSCMDFW</sequence>
<keyword evidence="1" id="KW-0677">Repeat</keyword>
<dbReference type="GO" id="GO:0003723">
    <property type="term" value="F:RNA binding"/>
    <property type="evidence" value="ECO:0007669"/>
    <property type="project" value="InterPro"/>
</dbReference>
<accession>A0A9Q0L4A9</accession>
<dbReference type="Pfam" id="PF20431">
    <property type="entry name" value="E_motif"/>
    <property type="match status" value="1"/>
</dbReference>
<dbReference type="GO" id="GO:0031425">
    <property type="term" value="P:chloroplast RNA processing"/>
    <property type="evidence" value="ECO:0007669"/>
    <property type="project" value="UniProtKB-ARBA"/>
</dbReference>
<dbReference type="Gene3D" id="1.25.40.10">
    <property type="entry name" value="Tetratricopeptide repeat domain"/>
    <property type="match status" value="3"/>
</dbReference>